<evidence type="ECO:0000256" key="8">
    <source>
        <dbReference type="SAM" id="SignalP"/>
    </source>
</evidence>
<protein>
    <submittedName>
        <fullName evidence="9">Poly(3-hydroxybutyrate) depolymerase</fullName>
    </submittedName>
</protein>
<keyword evidence="3" id="KW-0858">Xylan degradation</keyword>
<evidence type="ECO:0000256" key="6">
    <source>
        <dbReference type="ARBA" id="ARBA00023277"/>
    </source>
</evidence>
<dbReference type="RefSeq" id="WP_123378867.1">
    <property type="nucleotide sequence ID" value="NZ_RJKN01000002.1"/>
</dbReference>
<comment type="subcellular location">
    <subcellularLocation>
        <location evidence="1">Secreted</location>
    </subcellularLocation>
</comment>
<evidence type="ECO:0000256" key="1">
    <source>
        <dbReference type="ARBA" id="ARBA00004613"/>
    </source>
</evidence>
<evidence type="ECO:0000256" key="2">
    <source>
        <dbReference type="ARBA" id="ARBA00022525"/>
    </source>
</evidence>
<evidence type="ECO:0000313" key="10">
    <source>
        <dbReference type="Proteomes" id="UP000276232"/>
    </source>
</evidence>
<proteinExistence type="predicted"/>
<name>A0A3N1HQ01_9ACTN</name>
<evidence type="ECO:0000256" key="3">
    <source>
        <dbReference type="ARBA" id="ARBA00022651"/>
    </source>
</evidence>
<gene>
    <name evidence="9" type="ORF">EDC03_0721</name>
</gene>
<dbReference type="PANTHER" id="PTHR38050">
    <property type="match status" value="1"/>
</dbReference>
<sequence>MRTPPRTPALLAAAALAASALVGAALPAAADDVGRPATSAACARPAVMGTTTIDVAFGGTTYPVQVHVPAGLDARRSVPLVLDLHGSSANGPVQARVSGMADVADDEGFVVANPSGAIPLAPASPPDPDGSWAWNVPGVPTTAGQLPPPTARDDVAYLTHVIDVVSERFCTDDRRTYATGHSGGGRMASALGCKASDRVAAIAPNAGLRAGRPDPADVSRPEAADCRPERAVPVVTFHGRPDVVNPYLGNGDLRWGYTVPLAAQTWADLDDCRRGPRTTQVAEHVTLTTWTGCRQGAAVHFYDLADGGHTWPGSDGPPHGPGLVSQEVDASRIIWDFFERYRLRGA</sequence>
<dbReference type="FunCoup" id="A0A3N1HQ01">
    <property type="interactions" value="16"/>
</dbReference>
<evidence type="ECO:0000256" key="4">
    <source>
        <dbReference type="ARBA" id="ARBA00022729"/>
    </source>
</evidence>
<dbReference type="EMBL" id="RJKN01000002">
    <property type="protein sequence ID" value="ROP44598.1"/>
    <property type="molecule type" value="Genomic_DNA"/>
</dbReference>
<dbReference type="GO" id="GO:0030600">
    <property type="term" value="F:feruloyl esterase activity"/>
    <property type="evidence" value="ECO:0007669"/>
    <property type="project" value="InterPro"/>
</dbReference>
<dbReference type="GO" id="GO:0005576">
    <property type="term" value="C:extracellular region"/>
    <property type="evidence" value="ECO:0007669"/>
    <property type="project" value="UniProtKB-SubCell"/>
</dbReference>
<dbReference type="AlphaFoldDB" id="A0A3N1HQ01"/>
<dbReference type="GO" id="GO:0045493">
    <property type="term" value="P:xylan catabolic process"/>
    <property type="evidence" value="ECO:0007669"/>
    <property type="project" value="UniProtKB-KW"/>
</dbReference>
<dbReference type="SUPFAM" id="SSF53474">
    <property type="entry name" value="alpha/beta-Hydrolases"/>
    <property type="match status" value="1"/>
</dbReference>
<dbReference type="PANTHER" id="PTHR38050:SF2">
    <property type="entry name" value="FERULOYL ESTERASE C-RELATED"/>
    <property type="match status" value="1"/>
</dbReference>
<dbReference type="InterPro" id="IPR029058">
    <property type="entry name" value="AB_hydrolase_fold"/>
</dbReference>
<keyword evidence="10" id="KW-1185">Reference proteome</keyword>
<dbReference type="OrthoDB" id="9767239at2"/>
<keyword evidence="2" id="KW-0964">Secreted</keyword>
<evidence type="ECO:0000313" key="9">
    <source>
        <dbReference type="EMBL" id="ROP44598.1"/>
    </source>
</evidence>
<evidence type="ECO:0000256" key="7">
    <source>
        <dbReference type="ARBA" id="ARBA00023326"/>
    </source>
</evidence>
<keyword evidence="7" id="KW-0624">Polysaccharide degradation</keyword>
<evidence type="ECO:0000256" key="5">
    <source>
        <dbReference type="ARBA" id="ARBA00022801"/>
    </source>
</evidence>
<dbReference type="InterPro" id="IPR043595">
    <property type="entry name" value="FaeB/C/D"/>
</dbReference>
<feature type="chain" id="PRO_5039568368" evidence="8">
    <location>
        <begin position="25"/>
        <end position="346"/>
    </location>
</feature>
<dbReference type="InParanoid" id="A0A3N1HQ01"/>
<keyword evidence="5" id="KW-0378">Hydrolase</keyword>
<comment type="caution">
    <text evidence="9">The sequence shown here is derived from an EMBL/GenBank/DDBJ whole genome shotgun (WGS) entry which is preliminary data.</text>
</comment>
<keyword evidence="6" id="KW-0119">Carbohydrate metabolism</keyword>
<reference evidence="9 10" key="1">
    <citation type="journal article" date="2015" name="Stand. Genomic Sci.">
        <title>Genomic Encyclopedia of Bacterial and Archaeal Type Strains, Phase III: the genomes of soil and plant-associated and newly described type strains.</title>
        <authorList>
            <person name="Whitman W.B."/>
            <person name="Woyke T."/>
            <person name="Klenk H.P."/>
            <person name="Zhou Y."/>
            <person name="Lilburn T.G."/>
            <person name="Beck B.J."/>
            <person name="De Vos P."/>
            <person name="Vandamme P."/>
            <person name="Eisen J.A."/>
            <person name="Garrity G."/>
            <person name="Hugenholtz P."/>
            <person name="Kyrpides N.C."/>
        </authorList>
    </citation>
    <scope>NUCLEOTIDE SEQUENCE [LARGE SCALE GENOMIC DNA]</scope>
    <source>
        <strain evidence="9 10">CECT 7306</strain>
    </source>
</reference>
<organism evidence="9 10">
    <name type="scientific">Pseudokineococcus lusitanus</name>
    <dbReference type="NCBI Taxonomy" id="763993"/>
    <lineage>
        <taxon>Bacteria</taxon>
        <taxon>Bacillati</taxon>
        <taxon>Actinomycetota</taxon>
        <taxon>Actinomycetes</taxon>
        <taxon>Kineosporiales</taxon>
        <taxon>Kineosporiaceae</taxon>
        <taxon>Pseudokineococcus</taxon>
    </lineage>
</organism>
<dbReference type="Gene3D" id="3.40.50.1820">
    <property type="entry name" value="alpha/beta hydrolase"/>
    <property type="match status" value="1"/>
</dbReference>
<accession>A0A3N1HQ01</accession>
<feature type="signal peptide" evidence="8">
    <location>
        <begin position="1"/>
        <end position="24"/>
    </location>
</feature>
<dbReference type="Proteomes" id="UP000276232">
    <property type="component" value="Unassembled WGS sequence"/>
</dbReference>
<keyword evidence="4 8" id="KW-0732">Signal</keyword>